<reference evidence="1" key="1">
    <citation type="submission" date="2021-08" db="EMBL/GenBank/DDBJ databases">
        <title>Novel anaerobic bacterium isolated from sea squirt in East Sea, Republic of Korea.</title>
        <authorList>
            <person name="Nguyen T.H."/>
            <person name="Li Z."/>
            <person name="Lee Y.-J."/>
            <person name="Ko J."/>
            <person name="Kim S.-G."/>
        </authorList>
    </citation>
    <scope>NUCLEOTIDE SEQUENCE</scope>
    <source>
        <strain evidence="1">KCTC 25031</strain>
    </source>
</reference>
<dbReference type="EMBL" id="CP081303">
    <property type="protein sequence ID" value="QZE13351.1"/>
    <property type="molecule type" value="Genomic_DNA"/>
</dbReference>
<sequence length="981" mass="111800">MNFTRIILYLMLLLPYMQSKAQVGSDIASNYWNFDQEVPSNWQGAGLQHSTKHFKIGTASIAWHWKQGEHIQIENPQGIQQAFKLEKPVSNSLYKERADKKATKMQKNGGLMCWIYNEKAIDDSLTITFGEGTQPAYQFHYYLDFTGWRACWIRFSEMTTLKQVKSLDYMTIQAPELTPKGTLYFDRMLFGNKPIHGRSTPDKQLPYINPKVNMNHWGGQWYWETHYQHDIALEPTITEKEKLALFQIELKTMDLIQGPVPHQDENWYYKDHFKDLCIHRAADGTITGRPIVSADEYNAKYNDLKPLQLSSIFYGLARGYALTNDDYCKEMFFDLFDHFVDQGYDYGSATGTQHHVGYQLEGLPESFLLMKEALRASGRLDKAAEILHYWYGNAECRRDISVNEIQGVSDFWNTKARGRLIAVLLMDDSPEKVREMKALTRFIDNSLQYSSGSVGGITPDGCLYHHAGLYPAYMTGSFMGIAPVVYSLSNTPFAIGKQALHNLSQSMLLMRNFSNKYEWGIAISGRQVFAGMICQRAIDGMGYVAKSSTPIDTLLASAYMRLANPWEKMYYEFQEKGIQPETKMDGFQVVNYACLGLHRRDDWLVTVKGYNRYVWSGEIYAHDNRWGRYMSYGSIQINNQGDPIDNKHSGYDQNGWDWNRFPGTTTIHLPLDKLYCPVRTLMSRSDETFCGTSSLGKNGIFGMKLHEKETLKNFTPDHRARKSVFLFDDCLIALGSDIQNSNKEYPTETTLFQLESKEENSITLDGQSYTDTFEIAPNPKKAHILYDNKGNTHFIAKGQDLVVYRKTQTSKHNKSERETHGTFSVAYLKHGKAPRHGSYEYATIVNGAKSGHTPDYTVLQKNRKAHIVEDHHTGITGLVLFEAGSVKNRWIKSINHEALVMIQEKSNKLNLSVCSPSVNFGSDRAYDNKPSVPVDITLVVAGQWKPASTTKGVKVLSQTKGRTTLQFHCVDGKTIKTELVK</sequence>
<proteinExistence type="predicted"/>
<gene>
    <name evidence="1" type="ORF">K4L44_12235</name>
</gene>
<name>A0AC61NJ18_9BACT</name>
<dbReference type="Proteomes" id="UP000826212">
    <property type="component" value="Chromosome"/>
</dbReference>
<evidence type="ECO:0000313" key="1">
    <source>
        <dbReference type="EMBL" id="QZE13351.1"/>
    </source>
</evidence>
<protein>
    <submittedName>
        <fullName evidence="1">Uncharacterized protein</fullName>
    </submittedName>
</protein>
<evidence type="ECO:0000313" key="2">
    <source>
        <dbReference type="Proteomes" id="UP000826212"/>
    </source>
</evidence>
<keyword evidence="2" id="KW-1185">Reference proteome</keyword>
<organism evidence="1 2">
    <name type="scientific">Halosquirtibacter laminarini</name>
    <dbReference type="NCBI Taxonomy" id="3374600"/>
    <lineage>
        <taxon>Bacteria</taxon>
        <taxon>Pseudomonadati</taxon>
        <taxon>Bacteroidota</taxon>
        <taxon>Bacteroidia</taxon>
        <taxon>Marinilabiliales</taxon>
        <taxon>Prolixibacteraceae</taxon>
        <taxon>Halosquirtibacter</taxon>
    </lineage>
</organism>
<accession>A0AC61NJ18</accession>